<evidence type="ECO:0000256" key="1">
    <source>
        <dbReference type="ARBA" id="ARBA00023015"/>
    </source>
</evidence>
<dbReference type="SUPFAM" id="SSF46689">
    <property type="entry name" value="Homeodomain-like"/>
    <property type="match status" value="1"/>
</dbReference>
<keyword evidence="3" id="KW-0804">Transcription</keyword>
<dbReference type="EMBL" id="JBELQE010000018">
    <property type="protein sequence ID" value="MER2248784.1"/>
    <property type="molecule type" value="Genomic_DNA"/>
</dbReference>
<gene>
    <name evidence="5" type="ORF">ABS772_02540</name>
</gene>
<dbReference type="Gene3D" id="1.10.10.60">
    <property type="entry name" value="Homeodomain-like"/>
    <property type="match status" value="1"/>
</dbReference>
<protein>
    <submittedName>
        <fullName evidence="5">Helix-turn-helix domain-containing protein</fullName>
    </submittedName>
</protein>
<evidence type="ECO:0000259" key="4">
    <source>
        <dbReference type="PROSITE" id="PS01124"/>
    </source>
</evidence>
<dbReference type="InterPro" id="IPR018060">
    <property type="entry name" value="HTH_AraC"/>
</dbReference>
<dbReference type="Pfam" id="PF12833">
    <property type="entry name" value="HTH_18"/>
    <property type="match status" value="1"/>
</dbReference>
<sequence>MVDGMTPRRQVLAEKSWQHLALANDTEASDKADAARRLSFFVFHLVSDRFFTFSSETDGFEGYRTLYAGGTDVRATDAPFHARVEAHRFGRMNVFERALSGVEHRRDRTRVRRDGFDHFTLQYLRSGTFHGGALDAERRLAPGDVILFDLTRPQRTRLESARTVTVSLSRELVEAAAPEAGRYHGQVLPEAVSGLLGDLIGSLARRAATTTPDTAGSTARALTELLAGALGQVRPDDEATGGIIADLRRRRAEAFIEARLNDPTLDVATVARGAALSRSALYRLFEPTGGVAQHILARRLERLGAALRNPVETRSITTLTFDHGFASESHCSRAFRSTFGLPPGRYRAEMRVPRAGARGEPPAGESAARLLTAWSRALD</sequence>
<dbReference type="PANTHER" id="PTHR46796">
    <property type="entry name" value="HTH-TYPE TRANSCRIPTIONAL ACTIVATOR RHAS-RELATED"/>
    <property type="match status" value="1"/>
</dbReference>
<keyword evidence="1" id="KW-0805">Transcription regulation</keyword>
<dbReference type="InterPro" id="IPR050204">
    <property type="entry name" value="AraC_XylS_family_regulators"/>
</dbReference>
<evidence type="ECO:0000256" key="3">
    <source>
        <dbReference type="ARBA" id="ARBA00023163"/>
    </source>
</evidence>
<dbReference type="PROSITE" id="PS01124">
    <property type="entry name" value="HTH_ARAC_FAMILY_2"/>
    <property type="match status" value="1"/>
</dbReference>
<name>A0ABV1QHC2_9HYPH</name>
<dbReference type="InterPro" id="IPR009057">
    <property type="entry name" value="Homeodomain-like_sf"/>
</dbReference>
<feature type="domain" description="HTH araC/xylS-type" evidence="4">
    <location>
        <begin position="250"/>
        <end position="349"/>
    </location>
</feature>
<evidence type="ECO:0000313" key="5">
    <source>
        <dbReference type="EMBL" id="MER2248784.1"/>
    </source>
</evidence>
<dbReference type="Proteomes" id="UP001480955">
    <property type="component" value="Unassembled WGS sequence"/>
</dbReference>
<keyword evidence="6" id="KW-1185">Reference proteome</keyword>
<comment type="caution">
    <text evidence="5">The sequence shown here is derived from an EMBL/GenBank/DDBJ whole genome shotgun (WGS) entry which is preliminary data.</text>
</comment>
<proteinExistence type="predicted"/>
<keyword evidence="2" id="KW-0238">DNA-binding</keyword>
<dbReference type="PANTHER" id="PTHR46796:SF6">
    <property type="entry name" value="ARAC SUBFAMILY"/>
    <property type="match status" value="1"/>
</dbReference>
<evidence type="ECO:0000256" key="2">
    <source>
        <dbReference type="ARBA" id="ARBA00023125"/>
    </source>
</evidence>
<organism evidence="5 6">
    <name type="scientific">Methylorubrum podarium</name>
    <dbReference type="NCBI Taxonomy" id="200476"/>
    <lineage>
        <taxon>Bacteria</taxon>
        <taxon>Pseudomonadati</taxon>
        <taxon>Pseudomonadota</taxon>
        <taxon>Alphaproteobacteria</taxon>
        <taxon>Hyphomicrobiales</taxon>
        <taxon>Methylobacteriaceae</taxon>
        <taxon>Methylorubrum</taxon>
    </lineage>
</organism>
<accession>A0ABV1QHC2</accession>
<evidence type="ECO:0000313" key="6">
    <source>
        <dbReference type="Proteomes" id="UP001480955"/>
    </source>
</evidence>
<reference evidence="5 6" key="1">
    <citation type="submission" date="2024-06" db="EMBL/GenBank/DDBJ databases">
        <authorList>
            <person name="Campbell A.G."/>
        </authorList>
    </citation>
    <scope>NUCLEOTIDE SEQUENCE [LARGE SCALE GENOMIC DNA]</scope>
    <source>
        <strain evidence="5 6">EM12</strain>
    </source>
</reference>
<dbReference type="SMART" id="SM00342">
    <property type="entry name" value="HTH_ARAC"/>
    <property type="match status" value="1"/>
</dbReference>